<evidence type="ECO:0000313" key="8">
    <source>
        <dbReference type="Proteomes" id="UP000319852"/>
    </source>
</evidence>
<accession>A0A517MQR5</accession>
<evidence type="ECO:0000256" key="1">
    <source>
        <dbReference type="ARBA" id="ARBA00004196"/>
    </source>
</evidence>
<keyword evidence="4" id="KW-0175">Coiled coil</keyword>
<evidence type="ECO:0000256" key="4">
    <source>
        <dbReference type="SAM" id="Coils"/>
    </source>
</evidence>
<feature type="coiled-coil region" evidence="4">
    <location>
        <begin position="171"/>
        <end position="198"/>
    </location>
</feature>
<keyword evidence="5" id="KW-0472">Membrane</keyword>
<evidence type="ECO:0000313" key="7">
    <source>
        <dbReference type="EMBL" id="QDS97228.1"/>
    </source>
</evidence>
<dbReference type="PROSITE" id="PS01039">
    <property type="entry name" value="SBP_BACTERIAL_3"/>
    <property type="match status" value="1"/>
</dbReference>
<keyword evidence="8" id="KW-1185">Reference proteome</keyword>
<dbReference type="Pfam" id="PF00497">
    <property type="entry name" value="SBP_bac_3"/>
    <property type="match status" value="1"/>
</dbReference>
<keyword evidence="3" id="KW-0732">Signal</keyword>
<dbReference type="Proteomes" id="UP000319852">
    <property type="component" value="Chromosome"/>
</dbReference>
<proteinExistence type="inferred from homology"/>
<dbReference type="CDD" id="cd13530">
    <property type="entry name" value="PBP2_peptides_like"/>
    <property type="match status" value="1"/>
</dbReference>
<evidence type="ECO:0000256" key="3">
    <source>
        <dbReference type="ARBA" id="ARBA00022729"/>
    </source>
</evidence>
<protein>
    <submittedName>
        <fullName evidence="7">ABC transporter arginine-binding protein 1</fullName>
    </submittedName>
</protein>
<dbReference type="OrthoDB" id="9774451at2"/>
<dbReference type="Gene3D" id="3.40.190.10">
    <property type="entry name" value="Periplasmic binding protein-like II"/>
    <property type="match status" value="2"/>
</dbReference>
<dbReference type="Gene3D" id="2.60.40.10">
    <property type="entry name" value="Immunoglobulins"/>
    <property type="match status" value="1"/>
</dbReference>
<dbReference type="SUPFAM" id="SSF53850">
    <property type="entry name" value="Periplasmic binding protein-like II"/>
    <property type="match status" value="1"/>
</dbReference>
<dbReference type="InterPro" id="IPR001638">
    <property type="entry name" value="Solute-binding_3/MltF_N"/>
</dbReference>
<sequence length="635" mass="71492">MNSYHSAANRNDPAAEPPATVQLLANEQTRQCPYCNEQISVNARKCWRCHEYFSLPLDDLDDRAYQFARREVLQDCVLDIKKWITRLGCGSLVAVAIVALLGLLRFQDVLEEMVADRVAQTAGPVLEDTQEKLDASDEVLDDVEDKIRLAQHRISQFDWLQSKLSETETAVLQIEDARQGLESRAEKLADQFGQMEHRFISAKRELRHDREQRLEDMLGSFANDVVTVEKLNSALEQAGTPVSHQLVEALAPLKRSQIDLISPRSLSTDHPAVLFSPTARLKWQFGRHAIGKVKYQVQFDTQPDFRSKHAQQAITRLTNHELPVDFPHGPVYWRVDALSDDGQVIATSSVGNFEFYSDSIDRIRQTGIVRVGVTYSSQGEFAYYDEQQRQLTGYDIELARWLAAHLLPDTPDVQPVFHNYDWRQLLKSVGRNEVDFLISTITITPEREEEFGLNFSQPYYKTSQAFVVLKKGGFRTGSSLLGRRLAVQSGTSSEMVAEAFTEPENLSRSTNVDESFDALMRGRVDAIVTDYDFAQGHVRTLGDAAAIIAVQETDFPEDYTGIRSEEYGIAVAKPEAYLLTRINNAIASASRSNVLESLKLQFVMNNPKVGPRATKVTKLAMPPLDKPGGLNPLRR</sequence>
<dbReference type="PANTHER" id="PTHR35936">
    <property type="entry name" value="MEMBRANE-BOUND LYTIC MUREIN TRANSGLYCOSYLASE F"/>
    <property type="match status" value="1"/>
</dbReference>
<feature type="domain" description="Solute-binding protein family 3/N-terminal" evidence="6">
    <location>
        <begin position="368"/>
        <end position="606"/>
    </location>
</feature>
<dbReference type="KEGG" id="amob:HG15A2_04890"/>
<dbReference type="PANTHER" id="PTHR35936:SF19">
    <property type="entry name" value="AMINO-ACID-BINDING PROTEIN YXEM-RELATED"/>
    <property type="match status" value="1"/>
</dbReference>
<dbReference type="SMART" id="SM00062">
    <property type="entry name" value="PBPb"/>
    <property type="match status" value="1"/>
</dbReference>
<dbReference type="InterPro" id="IPR018313">
    <property type="entry name" value="SBP_3_CS"/>
</dbReference>
<dbReference type="InterPro" id="IPR013783">
    <property type="entry name" value="Ig-like_fold"/>
</dbReference>
<evidence type="ECO:0000256" key="5">
    <source>
        <dbReference type="SAM" id="Phobius"/>
    </source>
</evidence>
<dbReference type="RefSeq" id="WP_145057434.1">
    <property type="nucleotide sequence ID" value="NZ_CP036263.1"/>
</dbReference>
<keyword evidence="5" id="KW-1133">Transmembrane helix</keyword>
<organism evidence="7 8">
    <name type="scientific">Adhaeretor mobilis</name>
    <dbReference type="NCBI Taxonomy" id="1930276"/>
    <lineage>
        <taxon>Bacteria</taxon>
        <taxon>Pseudomonadati</taxon>
        <taxon>Planctomycetota</taxon>
        <taxon>Planctomycetia</taxon>
        <taxon>Pirellulales</taxon>
        <taxon>Lacipirellulaceae</taxon>
        <taxon>Adhaeretor</taxon>
    </lineage>
</organism>
<dbReference type="AlphaFoldDB" id="A0A517MQR5"/>
<reference evidence="7 8" key="1">
    <citation type="submission" date="2019-02" db="EMBL/GenBank/DDBJ databases">
        <title>Deep-cultivation of Planctomycetes and their phenomic and genomic characterization uncovers novel biology.</title>
        <authorList>
            <person name="Wiegand S."/>
            <person name="Jogler M."/>
            <person name="Boedeker C."/>
            <person name="Pinto D."/>
            <person name="Vollmers J."/>
            <person name="Rivas-Marin E."/>
            <person name="Kohn T."/>
            <person name="Peeters S.H."/>
            <person name="Heuer A."/>
            <person name="Rast P."/>
            <person name="Oberbeckmann S."/>
            <person name="Bunk B."/>
            <person name="Jeske O."/>
            <person name="Meyerdierks A."/>
            <person name="Storesund J.E."/>
            <person name="Kallscheuer N."/>
            <person name="Luecker S."/>
            <person name="Lage O.M."/>
            <person name="Pohl T."/>
            <person name="Merkel B.J."/>
            <person name="Hornburger P."/>
            <person name="Mueller R.-W."/>
            <person name="Bruemmer F."/>
            <person name="Labrenz M."/>
            <person name="Spormann A.M."/>
            <person name="Op den Camp H."/>
            <person name="Overmann J."/>
            <person name="Amann R."/>
            <person name="Jetten M.S.M."/>
            <person name="Mascher T."/>
            <person name="Medema M.H."/>
            <person name="Devos D.P."/>
            <person name="Kaster A.-K."/>
            <person name="Ovreas L."/>
            <person name="Rohde M."/>
            <person name="Galperin M.Y."/>
            <person name="Jogler C."/>
        </authorList>
    </citation>
    <scope>NUCLEOTIDE SEQUENCE [LARGE SCALE GENOMIC DNA]</scope>
    <source>
        <strain evidence="7 8">HG15A2</strain>
    </source>
</reference>
<feature type="transmembrane region" description="Helical" evidence="5">
    <location>
        <begin position="83"/>
        <end position="104"/>
    </location>
</feature>
<evidence type="ECO:0000256" key="2">
    <source>
        <dbReference type="ARBA" id="ARBA00010333"/>
    </source>
</evidence>
<keyword evidence="5" id="KW-0812">Transmembrane</keyword>
<gene>
    <name evidence="7" type="primary">artJ</name>
    <name evidence="7" type="ORF">HG15A2_04890</name>
</gene>
<comment type="similarity">
    <text evidence="2">Belongs to the bacterial solute-binding protein 3 family.</text>
</comment>
<dbReference type="GO" id="GO:0030313">
    <property type="term" value="C:cell envelope"/>
    <property type="evidence" value="ECO:0007669"/>
    <property type="project" value="UniProtKB-SubCell"/>
</dbReference>
<comment type="subcellular location">
    <subcellularLocation>
        <location evidence="1">Cell envelope</location>
    </subcellularLocation>
</comment>
<evidence type="ECO:0000259" key="6">
    <source>
        <dbReference type="SMART" id="SM00062"/>
    </source>
</evidence>
<dbReference type="EMBL" id="CP036263">
    <property type="protein sequence ID" value="QDS97228.1"/>
    <property type="molecule type" value="Genomic_DNA"/>
</dbReference>
<name>A0A517MQR5_9BACT</name>